<dbReference type="PROSITE" id="PS51847">
    <property type="entry name" value="SMP"/>
    <property type="match status" value="1"/>
</dbReference>
<dbReference type="SUPFAM" id="SSF50729">
    <property type="entry name" value="PH domain-like"/>
    <property type="match status" value="1"/>
</dbReference>
<evidence type="ECO:0000256" key="7">
    <source>
        <dbReference type="ARBA" id="ARBA00023121"/>
    </source>
</evidence>
<dbReference type="HOGENOM" id="CLU_012852_2_0_1"/>
<dbReference type="GO" id="GO:0032865">
    <property type="term" value="C:ERMES complex"/>
    <property type="evidence" value="ECO:0007669"/>
    <property type="project" value="TreeGrafter"/>
</dbReference>
<feature type="compositionally biased region" description="Polar residues" evidence="9">
    <location>
        <begin position="544"/>
        <end position="556"/>
    </location>
</feature>
<dbReference type="Proteomes" id="UP000008536">
    <property type="component" value="Chromosome C"/>
</dbReference>
<keyword evidence="13" id="KW-1185">Reference proteome</keyword>
<feature type="compositionally biased region" description="Polar residues" evidence="9">
    <location>
        <begin position="778"/>
        <end position="790"/>
    </location>
</feature>
<feature type="compositionally biased region" description="Basic and acidic residues" evidence="9">
    <location>
        <begin position="592"/>
        <end position="605"/>
    </location>
</feature>
<dbReference type="InParanoid" id="C5DUJ7"/>
<dbReference type="GO" id="GO:0008289">
    <property type="term" value="F:lipid binding"/>
    <property type="evidence" value="ECO:0007669"/>
    <property type="project" value="UniProtKB-KW"/>
</dbReference>
<feature type="compositionally biased region" description="Polar residues" evidence="9">
    <location>
        <begin position="621"/>
        <end position="638"/>
    </location>
</feature>
<dbReference type="GO" id="GO:0015914">
    <property type="term" value="P:phospholipid transport"/>
    <property type="evidence" value="ECO:0007669"/>
    <property type="project" value="TreeGrafter"/>
</dbReference>
<keyword evidence="8 10" id="KW-0472">Membrane</keyword>
<feature type="compositionally biased region" description="Low complexity" evidence="9">
    <location>
        <begin position="663"/>
        <end position="681"/>
    </location>
</feature>
<evidence type="ECO:0000256" key="5">
    <source>
        <dbReference type="ARBA" id="ARBA00022989"/>
    </source>
</evidence>
<evidence type="ECO:0000259" key="11">
    <source>
        <dbReference type="PROSITE" id="PS51847"/>
    </source>
</evidence>
<keyword evidence="5 10" id="KW-1133">Transmembrane helix</keyword>
<gene>
    <name evidence="12" type="ordered locus">ZYRO0C17292g</name>
</gene>
<feature type="transmembrane region" description="Helical" evidence="10">
    <location>
        <begin position="6"/>
        <end position="29"/>
    </location>
</feature>
<dbReference type="PANTHER" id="PTHR13466">
    <property type="entry name" value="TEX2 PROTEIN-RELATED"/>
    <property type="match status" value="1"/>
</dbReference>
<feature type="compositionally biased region" description="Basic and acidic residues" evidence="9">
    <location>
        <begin position="569"/>
        <end position="581"/>
    </location>
</feature>
<evidence type="ECO:0000256" key="2">
    <source>
        <dbReference type="ARBA" id="ARBA00022448"/>
    </source>
</evidence>
<comment type="subcellular location">
    <subcellularLocation>
        <location evidence="1">Endoplasmic reticulum membrane</location>
    </subcellularLocation>
</comment>
<name>C5DUJ7_ZYGRC</name>
<keyword evidence="2" id="KW-0813">Transport</keyword>
<reference evidence="12 13" key="1">
    <citation type="journal article" date="2009" name="Genome Res.">
        <title>Comparative genomics of protoploid Saccharomycetaceae.</title>
        <authorList>
            <consortium name="The Genolevures Consortium"/>
            <person name="Souciet J.-L."/>
            <person name="Dujon B."/>
            <person name="Gaillardin C."/>
            <person name="Johnston M."/>
            <person name="Baret P.V."/>
            <person name="Cliften P."/>
            <person name="Sherman D.J."/>
            <person name="Weissenbach J."/>
            <person name="Westhof E."/>
            <person name="Wincker P."/>
            <person name="Jubin C."/>
            <person name="Poulain J."/>
            <person name="Barbe V."/>
            <person name="Segurens B."/>
            <person name="Artiguenave F."/>
            <person name="Anthouard V."/>
            <person name="Vacherie B."/>
            <person name="Val M.-E."/>
            <person name="Fulton R.S."/>
            <person name="Minx P."/>
            <person name="Wilson R."/>
            <person name="Durrens P."/>
            <person name="Jean G."/>
            <person name="Marck C."/>
            <person name="Martin T."/>
            <person name="Nikolski M."/>
            <person name="Rolland T."/>
            <person name="Seret M.-L."/>
            <person name="Casaregola S."/>
            <person name="Despons L."/>
            <person name="Fairhead C."/>
            <person name="Fischer G."/>
            <person name="Lafontaine I."/>
            <person name="Leh V."/>
            <person name="Lemaire M."/>
            <person name="de Montigny J."/>
            <person name="Neuveglise C."/>
            <person name="Thierry A."/>
            <person name="Blanc-Lenfle I."/>
            <person name="Bleykasten C."/>
            <person name="Diffels J."/>
            <person name="Fritsch E."/>
            <person name="Frangeul L."/>
            <person name="Goeffon A."/>
            <person name="Jauniaux N."/>
            <person name="Kachouri-Lafond R."/>
            <person name="Payen C."/>
            <person name="Potier S."/>
            <person name="Pribylova L."/>
            <person name="Ozanne C."/>
            <person name="Richard G.-F."/>
            <person name="Sacerdot C."/>
            <person name="Straub M.-L."/>
            <person name="Talla E."/>
        </authorList>
    </citation>
    <scope>NUCLEOTIDE SEQUENCE [LARGE SCALE GENOMIC DNA]</scope>
    <source>
        <strain evidence="12 13">ATCC 2623 / CBS 732 / BCRC 21506 / NBRC 1130 / NCYC 568 / NRRL Y-229</strain>
    </source>
</reference>
<sequence length="790" mass="89581">MITFKLFVTIYLFGGITFIPLVVLTLLYFNKRSENEEQEVTGSKAEKLLITGLDPEFKAGELEESKGVEVRRKGWLTVTKKYYYHHNEVKELMEKHGGEVEVPQRSQLKKRHRFYAVLRHGNLFLYRDDAPKSNLVHAISLQDSFVTIWPRDTANEAPDAGMFTKRTCISILRDGTATYDGMLHFHANASAENNSSWSQFFLYFDNNNIEKEDWYFDLINVSKREPKDNAKPTNVIDPNNCARTAHLRTPDALYLVQAIHSTEGQLTTQWFNALLGRLFLSLQRTDTLKDFIYGRLYKKLTKLNKPGFLDDFVIEEVDVGNSAPMITNPKLLELSPTGLTRISLDMQYKGNLSVNIATNVTINLGSHFRQRQVPVQLSIKIKELTGPMFLTVKPPPSNRLWYTFQTEPIFDVEIQPVVSSSKLSYGMITKAIKGKLFEAIKESLVVPYWDDFAFYNTEDEIYRAGIWEKHEKDFNQNNSHHEEEKVSSQNFEVHKDQEDEDDESSSSDEPRTPEKPARGDFLGNERSDSIDSDSISRTKSSDSMKTQDPTLKSRTLQKVGNIKRAWTSKSKEDLDNEHAIVDDNFDNLSNAGDREGSRDSADSKKYFKNSLRKIGQWYRGTPNSSVTSDGEESNQGSINHPPEMISNRRKPLPKRPIPPPLNNNPTSPTSVSNSSFSPTLNATEMFANKSRSHSNMSSETNDPVVSPNLPTHDNVGFVKPQRSTDFPEELYTNKLEDSNDTTKTDTESTRSSGQGIDPSEIFPKPHDHSDNGREEAPNSASSTIGPNETL</sequence>
<organism evidence="12 13">
    <name type="scientific">Zygosaccharomyces rouxii (strain ATCC 2623 / CBS 732 / NBRC 1130 / NCYC 568 / NRRL Y-229)</name>
    <dbReference type="NCBI Taxonomy" id="559307"/>
    <lineage>
        <taxon>Eukaryota</taxon>
        <taxon>Fungi</taxon>
        <taxon>Dikarya</taxon>
        <taxon>Ascomycota</taxon>
        <taxon>Saccharomycotina</taxon>
        <taxon>Saccharomycetes</taxon>
        <taxon>Saccharomycetales</taxon>
        <taxon>Saccharomycetaceae</taxon>
        <taxon>Zygosaccharomyces</taxon>
    </lineage>
</organism>
<dbReference type="Pfam" id="PF10296">
    <property type="entry name" value="MMM1"/>
    <property type="match status" value="1"/>
</dbReference>
<feature type="compositionally biased region" description="Basic and acidic residues" evidence="9">
    <location>
        <begin position="763"/>
        <end position="776"/>
    </location>
</feature>
<dbReference type="EMBL" id="CU928175">
    <property type="protein sequence ID" value="CAR27458.1"/>
    <property type="molecule type" value="Genomic_DNA"/>
</dbReference>
<evidence type="ECO:0000256" key="1">
    <source>
        <dbReference type="ARBA" id="ARBA00004586"/>
    </source>
</evidence>
<evidence type="ECO:0000313" key="12">
    <source>
        <dbReference type="EMBL" id="CAR27458.1"/>
    </source>
</evidence>
<keyword evidence="4" id="KW-0256">Endoplasmic reticulum</keyword>
<feature type="compositionally biased region" description="Polar residues" evidence="9">
    <location>
        <begin position="693"/>
        <end position="711"/>
    </location>
</feature>
<evidence type="ECO:0000313" key="13">
    <source>
        <dbReference type="Proteomes" id="UP000008536"/>
    </source>
</evidence>
<evidence type="ECO:0000256" key="8">
    <source>
        <dbReference type="ARBA" id="ARBA00023136"/>
    </source>
</evidence>
<dbReference type="PANTHER" id="PTHR13466:SF19">
    <property type="entry name" value="NUCLEUS-VACUOLE JUNCTION PROTEIN 2"/>
    <property type="match status" value="1"/>
</dbReference>
<dbReference type="InterPro" id="IPR019411">
    <property type="entry name" value="MMM1_dom"/>
</dbReference>
<evidence type="ECO:0000256" key="10">
    <source>
        <dbReference type="SAM" id="Phobius"/>
    </source>
</evidence>
<feature type="compositionally biased region" description="Basic and acidic residues" evidence="9">
    <location>
        <begin position="508"/>
        <end position="542"/>
    </location>
</feature>
<dbReference type="KEGG" id="zro:ZYRO0C17292g"/>
<feature type="region of interest" description="Disordered" evidence="9">
    <location>
        <begin position="569"/>
        <end position="790"/>
    </location>
</feature>
<keyword evidence="7" id="KW-0446">Lipid-binding</keyword>
<dbReference type="GO" id="GO:1990456">
    <property type="term" value="P:mitochondrion-endoplasmic reticulum membrane tethering"/>
    <property type="evidence" value="ECO:0007669"/>
    <property type="project" value="TreeGrafter"/>
</dbReference>
<protein>
    <submittedName>
        <fullName evidence="12">ZYRO0C17292p</fullName>
    </submittedName>
</protein>
<feature type="region of interest" description="Disordered" evidence="9">
    <location>
        <begin position="476"/>
        <end position="556"/>
    </location>
</feature>
<proteinExistence type="predicted"/>
<dbReference type="FunCoup" id="C5DUJ7">
    <property type="interactions" value="36"/>
</dbReference>
<dbReference type="AlphaFoldDB" id="C5DUJ7"/>
<dbReference type="STRING" id="559307.C5DUJ7"/>
<dbReference type="CDD" id="cd21675">
    <property type="entry name" value="SMP_TEX2"/>
    <property type="match status" value="1"/>
</dbReference>
<feature type="compositionally biased region" description="Basic and acidic residues" evidence="9">
    <location>
        <begin position="476"/>
        <end position="497"/>
    </location>
</feature>
<evidence type="ECO:0000256" key="3">
    <source>
        <dbReference type="ARBA" id="ARBA00022692"/>
    </source>
</evidence>
<dbReference type="InterPro" id="IPR031468">
    <property type="entry name" value="SMP_LBD"/>
</dbReference>
<evidence type="ECO:0000256" key="4">
    <source>
        <dbReference type="ARBA" id="ARBA00022824"/>
    </source>
</evidence>
<feature type="compositionally biased region" description="Basic and acidic residues" evidence="9">
    <location>
        <begin position="734"/>
        <end position="748"/>
    </location>
</feature>
<feature type="domain" description="SMP-LTD" evidence="11">
    <location>
        <begin position="264"/>
        <end position="455"/>
    </location>
</feature>
<keyword evidence="3 10" id="KW-0812">Transmembrane</keyword>
<dbReference type="GO" id="GO:0005789">
    <property type="term" value="C:endoplasmic reticulum membrane"/>
    <property type="evidence" value="ECO:0007669"/>
    <property type="project" value="UniProtKB-SubCell"/>
</dbReference>
<evidence type="ECO:0000256" key="6">
    <source>
        <dbReference type="ARBA" id="ARBA00023055"/>
    </source>
</evidence>
<evidence type="ECO:0000256" key="9">
    <source>
        <dbReference type="SAM" id="MobiDB-lite"/>
    </source>
</evidence>
<keyword evidence="6" id="KW-0445">Lipid transport</keyword>
<accession>C5DUJ7</accession>